<feature type="transmembrane region" description="Helical" evidence="7">
    <location>
        <begin position="280"/>
        <end position="302"/>
    </location>
</feature>
<feature type="transmembrane region" description="Helical" evidence="7">
    <location>
        <begin position="29"/>
        <end position="51"/>
    </location>
</feature>
<dbReference type="InterPro" id="IPR001750">
    <property type="entry name" value="ND/Mrp_TM"/>
</dbReference>
<sequence length="551" mass="58506">MADWLLSLILFLPALGALAVLVVPGVSAVRWTALAFTTATFVLSLGLWAAFDPAASTALAPQLATRAPWFGGIDISYYIGIDGLNLLLVLLTTLLGPVIVLSSWTYIGKLHKGYYALMLLLETGVLGVFLSFDVFLFYVFFELTLIPMVFIIGIWGGEDRIYAAVKFVLYTLVGSLLMLVGVIWLGFEAGDAVNGGVFTTDWYKLVSFGVPIGAQYALFVLFGLAFAIKVPLFPLHTWLPDAHTQAPTGGSVVLAGVLLKMGTYGLLRFVIPFFPNASEALALPVGILAVIGIVYGALVAFAQTDMKKLVAYSSVSHLGFVVLGVFAFQTIAVQGALIQMVNHGLSTGALFLIIGMLYERRHTRAMADYGGIAKTVPVLTFFMLFSVFASAGLPGLNGFVGEFMILIGSWQSPTLGHPALIAVATTGVIFAAVYLLWMVYRTFFGEVTSEANATMKDLNGRELGILVPLAALMLVLGFWPAPFLERSELAVRSVVATSIAKAEAVEAAEAALGGGVAVVVPVLWPDPIADEAPRPSGPVPVPGAPVPAVAH</sequence>
<feature type="transmembrane region" description="Helical" evidence="7">
    <location>
        <begin position="114"/>
        <end position="130"/>
    </location>
</feature>
<dbReference type="EMBL" id="JAVRHT010000005">
    <property type="protein sequence ID" value="MDT0630874.1"/>
    <property type="molecule type" value="Genomic_DNA"/>
</dbReference>
<evidence type="ECO:0000256" key="1">
    <source>
        <dbReference type="ARBA" id="ARBA00004127"/>
    </source>
</evidence>
<dbReference type="PRINTS" id="PR01437">
    <property type="entry name" value="NUOXDRDTASE4"/>
</dbReference>
<evidence type="ECO:0000256" key="5">
    <source>
        <dbReference type="ARBA" id="ARBA00023136"/>
    </source>
</evidence>
<keyword evidence="5 7" id="KW-0472">Membrane</keyword>
<dbReference type="InterPro" id="IPR003918">
    <property type="entry name" value="NADH_UbQ_OxRdtase"/>
</dbReference>
<evidence type="ECO:0000256" key="6">
    <source>
        <dbReference type="RuleBase" id="RU000320"/>
    </source>
</evidence>
<feature type="transmembrane region" description="Helical" evidence="7">
    <location>
        <begin position="249"/>
        <end position="274"/>
    </location>
</feature>
<protein>
    <submittedName>
        <fullName evidence="9">NADH-quinone oxidoreductase subunit M</fullName>
        <ecNumber evidence="9">1.6.5.-</ecNumber>
    </submittedName>
</protein>
<feature type="domain" description="NADH:quinone oxidoreductase/Mrp antiporter transmembrane" evidence="8">
    <location>
        <begin position="132"/>
        <end position="414"/>
    </location>
</feature>
<accession>A0ABU3BNK8</accession>
<dbReference type="GO" id="GO:0016491">
    <property type="term" value="F:oxidoreductase activity"/>
    <property type="evidence" value="ECO:0007669"/>
    <property type="project" value="UniProtKB-KW"/>
</dbReference>
<dbReference type="Pfam" id="PF00361">
    <property type="entry name" value="Proton_antipo_M"/>
    <property type="match status" value="1"/>
</dbReference>
<feature type="transmembrane region" description="Helical" evidence="7">
    <location>
        <begin position="167"/>
        <end position="187"/>
    </location>
</feature>
<dbReference type="PANTHER" id="PTHR43507:SF1">
    <property type="entry name" value="NADH-UBIQUINONE OXIDOREDUCTASE CHAIN 4"/>
    <property type="match status" value="1"/>
</dbReference>
<evidence type="ECO:0000256" key="4">
    <source>
        <dbReference type="ARBA" id="ARBA00022989"/>
    </source>
</evidence>
<evidence type="ECO:0000313" key="9">
    <source>
        <dbReference type="EMBL" id="MDT0630874.1"/>
    </source>
</evidence>
<keyword evidence="3 6" id="KW-0812">Transmembrane</keyword>
<dbReference type="InterPro" id="IPR010227">
    <property type="entry name" value="NADH_Q_OxRdtase_chainM/4"/>
</dbReference>
<reference evidence="9 10" key="1">
    <citation type="submission" date="2023-09" db="EMBL/GenBank/DDBJ databases">
        <authorList>
            <person name="Rey-Velasco X."/>
        </authorList>
    </citation>
    <scope>NUCLEOTIDE SEQUENCE [LARGE SCALE GENOMIC DNA]</scope>
    <source>
        <strain evidence="9 10">F394</strain>
    </source>
</reference>
<comment type="caution">
    <text evidence="9">The sequence shown here is derived from an EMBL/GenBank/DDBJ whole genome shotgun (WGS) entry which is preliminary data.</text>
</comment>
<feature type="transmembrane region" description="Helical" evidence="7">
    <location>
        <begin position="463"/>
        <end position="481"/>
    </location>
</feature>
<evidence type="ECO:0000256" key="7">
    <source>
        <dbReference type="SAM" id="Phobius"/>
    </source>
</evidence>
<organism evidence="9 10">
    <name type="scientific">Rubrivirga litoralis</name>
    <dbReference type="NCBI Taxonomy" id="3075598"/>
    <lineage>
        <taxon>Bacteria</taxon>
        <taxon>Pseudomonadati</taxon>
        <taxon>Rhodothermota</taxon>
        <taxon>Rhodothermia</taxon>
        <taxon>Rhodothermales</taxon>
        <taxon>Rubricoccaceae</taxon>
        <taxon>Rubrivirga</taxon>
    </lineage>
</organism>
<dbReference type="RefSeq" id="WP_311662210.1">
    <property type="nucleotide sequence ID" value="NZ_JAVRHT010000005.1"/>
</dbReference>
<name>A0ABU3BNK8_9BACT</name>
<comment type="similarity">
    <text evidence="2">Belongs to the complex I subunit 4 family.</text>
</comment>
<dbReference type="PANTHER" id="PTHR43507">
    <property type="entry name" value="NADH-UBIQUINONE OXIDOREDUCTASE CHAIN 4"/>
    <property type="match status" value="1"/>
</dbReference>
<keyword evidence="10" id="KW-1185">Reference proteome</keyword>
<comment type="subcellular location">
    <subcellularLocation>
        <location evidence="1">Endomembrane system</location>
        <topology evidence="1">Multi-pass membrane protein</topology>
    </subcellularLocation>
    <subcellularLocation>
        <location evidence="6">Membrane</location>
        <topology evidence="6">Multi-pass membrane protein</topology>
    </subcellularLocation>
</comment>
<dbReference type="EC" id="1.6.5.-" evidence="9"/>
<feature type="transmembrane region" description="Helical" evidence="7">
    <location>
        <begin position="420"/>
        <end position="443"/>
    </location>
</feature>
<feature type="transmembrane region" description="Helical" evidence="7">
    <location>
        <begin position="378"/>
        <end position="400"/>
    </location>
</feature>
<dbReference type="NCBIfam" id="TIGR01972">
    <property type="entry name" value="NDH_I_M"/>
    <property type="match status" value="1"/>
</dbReference>
<evidence type="ECO:0000313" key="10">
    <source>
        <dbReference type="Proteomes" id="UP001267426"/>
    </source>
</evidence>
<feature type="transmembrane region" description="Helical" evidence="7">
    <location>
        <begin position="207"/>
        <end position="228"/>
    </location>
</feature>
<keyword evidence="9" id="KW-0560">Oxidoreductase</keyword>
<evidence type="ECO:0000256" key="3">
    <source>
        <dbReference type="ARBA" id="ARBA00022692"/>
    </source>
</evidence>
<feature type="transmembrane region" description="Helical" evidence="7">
    <location>
        <begin position="86"/>
        <end position="107"/>
    </location>
</feature>
<keyword evidence="4 7" id="KW-1133">Transmembrane helix</keyword>
<evidence type="ECO:0000256" key="2">
    <source>
        <dbReference type="ARBA" id="ARBA00009025"/>
    </source>
</evidence>
<proteinExistence type="inferred from homology"/>
<feature type="transmembrane region" description="Helical" evidence="7">
    <location>
        <begin position="337"/>
        <end position="358"/>
    </location>
</feature>
<feature type="transmembrane region" description="Helical" evidence="7">
    <location>
        <begin position="136"/>
        <end position="155"/>
    </location>
</feature>
<feature type="transmembrane region" description="Helical" evidence="7">
    <location>
        <begin position="309"/>
        <end position="331"/>
    </location>
</feature>
<gene>
    <name evidence="9" type="ORF">RM540_03860</name>
</gene>
<evidence type="ECO:0000259" key="8">
    <source>
        <dbReference type="Pfam" id="PF00361"/>
    </source>
</evidence>
<dbReference type="Proteomes" id="UP001267426">
    <property type="component" value="Unassembled WGS sequence"/>
</dbReference>